<dbReference type="EMBL" id="QFGA01000001">
    <property type="protein sequence ID" value="TEB07707.1"/>
    <property type="molecule type" value="Genomic_DNA"/>
</dbReference>
<dbReference type="Pfam" id="PF07927">
    <property type="entry name" value="HicA_toxin"/>
    <property type="match status" value="1"/>
</dbReference>
<accession>A0A4Y7RHD2</accession>
<keyword evidence="2" id="KW-1185">Reference proteome</keyword>
<reference evidence="1 2" key="1">
    <citation type="journal article" date="2018" name="Environ. Microbiol.">
        <title>Novel energy conservation strategies and behaviour of Pelotomaculum schinkii driving syntrophic propionate catabolism.</title>
        <authorList>
            <person name="Hidalgo-Ahumada C.A.P."/>
            <person name="Nobu M.K."/>
            <person name="Narihiro T."/>
            <person name="Tamaki H."/>
            <person name="Liu W.T."/>
            <person name="Kamagata Y."/>
            <person name="Stams A.J.M."/>
            <person name="Imachi H."/>
            <person name="Sousa D.Z."/>
        </authorList>
    </citation>
    <scope>NUCLEOTIDE SEQUENCE [LARGE SCALE GENOMIC DNA]</scope>
    <source>
        <strain evidence="1 2">HH</strain>
    </source>
</reference>
<dbReference type="Proteomes" id="UP000298324">
    <property type="component" value="Unassembled WGS sequence"/>
</dbReference>
<dbReference type="InterPro" id="IPR012933">
    <property type="entry name" value="HicA_mRNA_interferase"/>
</dbReference>
<sequence length="91" mass="10624">MKDLEIMSKRDKLLERLLEKPSDFTYVEARTLLSRFGYREDNRGRTSGSRVAFVHVQTKHVIRLHKPHSGNVLKKYQLDELTEALKTQGVI</sequence>
<dbReference type="AlphaFoldDB" id="A0A4Y7RHD2"/>
<gene>
    <name evidence="1" type="ORF">Psch_01262</name>
</gene>
<proteinExistence type="predicted"/>
<comment type="caution">
    <text evidence="1">The sequence shown here is derived from an EMBL/GenBank/DDBJ whole genome shotgun (WGS) entry which is preliminary data.</text>
</comment>
<organism evidence="1 2">
    <name type="scientific">Pelotomaculum schinkii</name>
    <dbReference type="NCBI Taxonomy" id="78350"/>
    <lineage>
        <taxon>Bacteria</taxon>
        <taxon>Bacillati</taxon>
        <taxon>Bacillota</taxon>
        <taxon>Clostridia</taxon>
        <taxon>Eubacteriales</taxon>
        <taxon>Desulfotomaculaceae</taxon>
        <taxon>Pelotomaculum</taxon>
    </lineage>
</organism>
<evidence type="ECO:0008006" key="3">
    <source>
        <dbReference type="Google" id="ProtNLM"/>
    </source>
</evidence>
<protein>
    <recommendedName>
        <fullName evidence="3">YcfA-like protein</fullName>
    </recommendedName>
</protein>
<name>A0A4Y7RHD2_9FIRM</name>
<evidence type="ECO:0000313" key="2">
    <source>
        <dbReference type="Proteomes" id="UP000298324"/>
    </source>
</evidence>
<dbReference type="GO" id="GO:0003729">
    <property type="term" value="F:mRNA binding"/>
    <property type="evidence" value="ECO:0007669"/>
    <property type="project" value="InterPro"/>
</dbReference>
<evidence type="ECO:0000313" key="1">
    <source>
        <dbReference type="EMBL" id="TEB07707.1"/>
    </source>
</evidence>